<evidence type="ECO:0000256" key="1">
    <source>
        <dbReference type="SAM" id="MobiDB-lite"/>
    </source>
</evidence>
<proteinExistence type="predicted"/>
<evidence type="ECO:0000313" key="3">
    <source>
        <dbReference type="Proteomes" id="UP000837857"/>
    </source>
</evidence>
<organism evidence="2 3">
    <name type="scientific">Iphiclides podalirius</name>
    <name type="common">scarce swallowtail</name>
    <dbReference type="NCBI Taxonomy" id="110791"/>
    <lineage>
        <taxon>Eukaryota</taxon>
        <taxon>Metazoa</taxon>
        <taxon>Ecdysozoa</taxon>
        <taxon>Arthropoda</taxon>
        <taxon>Hexapoda</taxon>
        <taxon>Insecta</taxon>
        <taxon>Pterygota</taxon>
        <taxon>Neoptera</taxon>
        <taxon>Endopterygota</taxon>
        <taxon>Lepidoptera</taxon>
        <taxon>Glossata</taxon>
        <taxon>Ditrysia</taxon>
        <taxon>Papilionoidea</taxon>
        <taxon>Papilionidae</taxon>
        <taxon>Papilioninae</taxon>
        <taxon>Iphiclides</taxon>
    </lineage>
</organism>
<feature type="region of interest" description="Disordered" evidence="1">
    <location>
        <begin position="1"/>
        <end position="21"/>
    </location>
</feature>
<keyword evidence="3" id="KW-1185">Reference proteome</keyword>
<reference evidence="2" key="1">
    <citation type="submission" date="2022-03" db="EMBL/GenBank/DDBJ databases">
        <authorList>
            <person name="Martin H S."/>
        </authorList>
    </citation>
    <scope>NUCLEOTIDE SEQUENCE</scope>
</reference>
<name>A0ABN8J7D5_9NEOP</name>
<accession>A0ABN8J7D5</accession>
<dbReference type="Proteomes" id="UP000837857">
    <property type="component" value="Chromosome 9"/>
</dbReference>
<gene>
    <name evidence="2" type="ORF">IPOD504_LOCUS17164</name>
</gene>
<evidence type="ECO:0000313" key="2">
    <source>
        <dbReference type="EMBL" id="CAH2076172.1"/>
    </source>
</evidence>
<sequence>MGVEDAIFSGTPTGNQVPIKSVPKTGREQTLERLVSAVSIIRGVRRGRFFPAGRDAPQRSERVFARQGKINKPLWSAE</sequence>
<dbReference type="EMBL" id="OW152821">
    <property type="protein sequence ID" value="CAH2076172.1"/>
    <property type="molecule type" value="Genomic_DNA"/>
</dbReference>
<feature type="non-terminal residue" evidence="2">
    <location>
        <position position="78"/>
    </location>
</feature>
<protein>
    <submittedName>
        <fullName evidence="2">Uncharacterized protein</fullName>
    </submittedName>
</protein>